<proteinExistence type="predicted"/>
<organism evidence="3 4">
    <name type="scientific">Porites evermanni</name>
    <dbReference type="NCBI Taxonomy" id="104178"/>
    <lineage>
        <taxon>Eukaryota</taxon>
        <taxon>Metazoa</taxon>
        <taxon>Cnidaria</taxon>
        <taxon>Anthozoa</taxon>
        <taxon>Hexacorallia</taxon>
        <taxon>Scleractinia</taxon>
        <taxon>Fungiina</taxon>
        <taxon>Poritidae</taxon>
        <taxon>Porites</taxon>
    </lineage>
</organism>
<evidence type="ECO:0000313" key="4">
    <source>
        <dbReference type="Proteomes" id="UP001159427"/>
    </source>
</evidence>
<dbReference type="PANTHER" id="PTHR24216">
    <property type="entry name" value="PAXILLIN-RELATED"/>
    <property type="match status" value="1"/>
</dbReference>
<evidence type="ECO:0000256" key="1">
    <source>
        <dbReference type="SAM" id="MobiDB-lite"/>
    </source>
</evidence>
<feature type="compositionally biased region" description="Low complexity" evidence="1">
    <location>
        <begin position="505"/>
        <end position="517"/>
    </location>
</feature>
<sequence length="542" mass="58205">MKILLTVLLFISATAAINNLVGIPDERFQQIEHILKEKRLDNKPYSFDTTAGLGNLFHNARLFDVKKEDALRANRETEDDDGSGIGLPKPGAIEEAVESTVRALLKIVPAVKTLKEARDKQSKEYARQFVRALRNPRKSDNSVKALFGEHIIKLHRGCKQIKLKFVKLANKTGLLDMLGHDDLDFTAVMGKVLEEAEPKEADVFEAFVRKAYEHGIQDHPGVLAIKAVGGLVTEVGCDVKLDGLLGKIGEMIAKRDPDADFVAGFQDKVLSFLYDKKNKKCTTGLVESLSPGQSIKERYLNLVFTRCQEVRLVRFAADTVVNAIHLGKKIQFLQGIAHKRYIEMAKTVGALMHSGEFEEAHQRVGEFTLGEIRRGFLVGVAVHKLLSPPRPTVPKPSGPRPSRPKPSGPRPSGPQPSGPVPSGPQPSGPAPSGPQPSGPAPSGPQPSGPAPSGPQPSGPAPSGPQPSGPAPSGPQPSGPAPSGPQPSGPTTSGPQPSGPAPSGPQPSGSLPRSGSLQKRASLEEESYLDRLMRLAKRKRIYH</sequence>
<keyword evidence="4" id="KW-1185">Reference proteome</keyword>
<accession>A0ABN8Q332</accession>
<comment type="caution">
    <text evidence="3">The sequence shown here is derived from an EMBL/GenBank/DDBJ whole genome shotgun (WGS) entry which is preliminary data.</text>
</comment>
<evidence type="ECO:0000256" key="2">
    <source>
        <dbReference type="SAM" id="SignalP"/>
    </source>
</evidence>
<evidence type="ECO:0000313" key="3">
    <source>
        <dbReference type="EMBL" id="CAH3153611.1"/>
    </source>
</evidence>
<gene>
    <name evidence="3" type="ORF">PEVE_00001118</name>
</gene>
<dbReference type="PANTHER" id="PTHR24216:SF65">
    <property type="entry name" value="PAXILLIN-LIKE PROTEIN 1"/>
    <property type="match status" value="1"/>
</dbReference>
<name>A0ABN8Q332_9CNID</name>
<reference evidence="3 4" key="1">
    <citation type="submission" date="2022-05" db="EMBL/GenBank/DDBJ databases">
        <authorList>
            <consortium name="Genoscope - CEA"/>
            <person name="William W."/>
        </authorList>
    </citation>
    <scope>NUCLEOTIDE SEQUENCE [LARGE SCALE GENOMIC DNA]</scope>
</reference>
<feature type="chain" id="PRO_5046414889" evidence="2">
    <location>
        <begin position="17"/>
        <end position="542"/>
    </location>
</feature>
<feature type="region of interest" description="Disordered" evidence="1">
    <location>
        <begin position="386"/>
        <end position="528"/>
    </location>
</feature>
<keyword evidence="2" id="KW-0732">Signal</keyword>
<dbReference type="Proteomes" id="UP001159427">
    <property type="component" value="Unassembled WGS sequence"/>
</dbReference>
<feature type="signal peptide" evidence="2">
    <location>
        <begin position="1"/>
        <end position="16"/>
    </location>
</feature>
<dbReference type="EMBL" id="CALNXI010001059">
    <property type="protein sequence ID" value="CAH3153611.1"/>
    <property type="molecule type" value="Genomic_DNA"/>
</dbReference>
<feature type="compositionally biased region" description="Pro residues" evidence="1">
    <location>
        <begin position="388"/>
        <end position="487"/>
    </location>
</feature>
<protein>
    <submittedName>
        <fullName evidence="3">Uncharacterized protein</fullName>
    </submittedName>
</protein>